<dbReference type="EMBL" id="LBWS01000008">
    <property type="protein sequence ID" value="KKR15167.1"/>
    <property type="molecule type" value="Genomic_DNA"/>
</dbReference>
<dbReference type="InterPro" id="IPR043519">
    <property type="entry name" value="NT_sf"/>
</dbReference>
<protein>
    <submittedName>
        <fullName evidence="5">(P)ppGpp synthetase I, SpoT/RelA</fullName>
    </submittedName>
</protein>
<dbReference type="AlphaFoldDB" id="A0A0G0RNJ9"/>
<organism evidence="5 6">
    <name type="scientific">Candidatus Falkowbacteria bacterium GW2011_GWA2_39_24</name>
    <dbReference type="NCBI Taxonomy" id="1618634"/>
    <lineage>
        <taxon>Bacteria</taxon>
        <taxon>Candidatus Falkowiibacteriota</taxon>
    </lineage>
</organism>
<dbReference type="SMART" id="SM00471">
    <property type="entry name" value="HDc"/>
    <property type="match status" value="1"/>
</dbReference>
<dbReference type="SUPFAM" id="SSF81301">
    <property type="entry name" value="Nucleotidyltransferase"/>
    <property type="match status" value="1"/>
</dbReference>
<sequence length="487" mass="57075">MTIEQIIHQVKENNPQAKIETIQSAYDFALAAHGTQKRKTGELYIQHPLHTAYILAQMKADVPTIVAGMMHDVPEDTNTTLENVKQKFGDEIANLVAGVTKLSKVRYRGVERYRESLRKMFLAMTDDLRVILIKFADRLHNLRTLEGVKPKKRLRIAKETMEIYAPIAGLLGIWRLKWQMEDICFKYLYPEEYKAIEYRYEIERKVELNQYIQKVKTIVADRLTAAGIEHKIEGRFKHLYSIWQKMTDKDRKFDEIYDVFALRIIVPTVADCYNTLGIIHAIWKPNYNRFKDYIAVPKPNGYRSLHTTVFGPEGKATEFQIRTEEMHQESLYGISAHLHYKQHSKNDTKTMRWMQEVLDAQRENKDTQDFIQQIKINVFQDRIFVFTPKGDVYDLPRNATPIDFAYAVHTDIGNKCVAALINNKMSKLHQELKNGDLVEIVIDQNRKGPNYEWLDFVTTKKARDKIKQYAKRFSLARIRKIMPKMPK</sequence>
<proteinExistence type="inferred from homology"/>
<evidence type="ECO:0000259" key="3">
    <source>
        <dbReference type="PROSITE" id="PS51831"/>
    </source>
</evidence>
<dbReference type="SUPFAM" id="SSF109604">
    <property type="entry name" value="HD-domain/PDEase-like"/>
    <property type="match status" value="1"/>
</dbReference>
<gene>
    <name evidence="5" type="ORF">UT42_C0008G0012</name>
</gene>
<dbReference type="InterPro" id="IPR004095">
    <property type="entry name" value="TGS"/>
</dbReference>
<accession>A0A0G0RNJ9</accession>
<dbReference type="Pfam" id="PF02824">
    <property type="entry name" value="TGS"/>
    <property type="match status" value="1"/>
</dbReference>
<dbReference type="PATRIC" id="fig|1618634.3.peg.125"/>
<dbReference type="InterPro" id="IPR007685">
    <property type="entry name" value="RelA_SpoT"/>
</dbReference>
<dbReference type="Gene3D" id="3.10.20.30">
    <property type="match status" value="1"/>
</dbReference>
<dbReference type="GO" id="GO:0015969">
    <property type="term" value="P:guanosine tetraphosphate metabolic process"/>
    <property type="evidence" value="ECO:0007669"/>
    <property type="project" value="InterPro"/>
</dbReference>
<dbReference type="InterPro" id="IPR004811">
    <property type="entry name" value="RelA/Spo_fam"/>
</dbReference>
<comment type="caution">
    <text evidence="5">The sequence shown here is derived from an EMBL/GenBank/DDBJ whole genome shotgun (WGS) entry which is preliminary data.</text>
</comment>
<comment type="function">
    <text evidence="2">In eubacteria ppGpp (guanosine 3'-diphosphate 5'-diphosphate) is a mediator of the stringent response that coordinates a variety of cellular activities in response to changes in nutritional abundance.</text>
</comment>
<dbReference type="NCBIfam" id="TIGR00691">
    <property type="entry name" value="spoT_relA"/>
    <property type="match status" value="1"/>
</dbReference>
<dbReference type="Gene3D" id="1.10.3210.10">
    <property type="entry name" value="Hypothetical protein af1432"/>
    <property type="match status" value="1"/>
</dbReference>
<evidence type="ECO:0000256" key="1">
    <source>
        <dbReference type="ARBA" id="ARBA00025704"/>
    </source>
</evidence>
<dbReference type="PROSITE" id="PS51831">
    <property type="entry name" value="HD"/>
    <property type="match status" value="1"/>
</dbReference>
<dbReference type="InterPro" id="IPR006674">
    <property type="entry name" value="HD_domain"/>
</dbReference>
<evidence type="ECO:0000256" key="2">
    <source>
        <dbReference type="RuleBase" id="RU003847"/>
    </source>
</evidence>
<dbReference type="FunFam" id="3.30.460.10:FF:000001">
    <property type="entry name" value="GTP pyrophosphokinase RelA"/>
    <property type="match status" value="1"/>
</dbReference>
<dbReference type="PANTHER" id="PTHR21262:SF31">
    <property type="entry name" value="GTP PYROPHOSPHOKINASE"/>
    <property type="match status" value="1"/>
</dbReference>
<dbReference type="PANTHER" id="PTHR21262">
    <property type="entry name" value="GUANOSINE-3',5'-BIS DIPHOSPHATE 3'-PYROPHOSPHOHYDROLASE"/>
    <property type="match status" value="1"/>
</dbReference>
<comment type="pathway">
    <text evidence="1">Purine metabolism.</text>
</comment>
<dbReference type="Gene3D" id="3.30.460.10">
    <property type="entry name" value="Beta Polymerase, domain 2"/>
    <property type="match status" value="1"/>
</dbReference>
<dbReference type="CDD" id="cd01668">
    <property type="entry name" value="TGS_RSH"/>
    <property type="match status" value="1"/>
</dbReference>
<name>A0A0G0RNJ9_9BACT</name>
<dbReference type="FunFam" id="1.10.3210.10:FF:000001">
    <property type="entry name" value="GTP pyrophosphokinase RelA"/>
    <property type="match status" value="1"/>
</dbReference>
<dbReference type="InterPro" id="IPR012675">
    <property type="entry name" value="Beta-grasp_dom_sf"/>
</dbReference>
<dbReference type="Pfam" id="PF13328">
    <property type="entry name" value="HD_4"/>
    <property type="match status" value="1"/>
</dbReference>
<dbReference type="FunFam" id="3.10.20.30:FF:000002">
    <property type="entry name" value="GTP pyrophosphokinase (RelA/SpoT)"/>
    <property type="match status" value="1"/>
</dbReference>
<dbReference type="PROSITE" id="PS51880">
    <property type="entry name" value="TGS"/>
    <property type="match status" value="1"/>
</dbReference>
<dbReference type="InterPro" id="IPR033655">
    <property type="entry name" value="TGS_RelA/SpoT"/>
</dbReference>
<dbReference type="GO" id="GO:0005886">
    <property type="term" value="C:plasma membrane"/>
    <property type="evidence" value="ECO:0007669"/>
    <property type="project" value="TreeGrafter"/>
</dbReference>
<evidence type="ECO:0000313" key="5">
    <source>
        <dbReference type="EMBL" id="KKR15167.1"/>
    </source>
</evidence>
<evidence type="ECO:0000313" key="6">
    <source>
        <dbReference type="Proteomes" id="UP000034048"/>
    </source>
</evidence>
<evidence type="ECO:0000259" key="4">
    <source>
        <dbReference type="PROSITE" id="PS51880"/>
    </source>
</evidence>
<reference evidence="5 6" key="1">
    <citation type="journal article" date="2015" name="Nature">
        <title>rRNA introns, odd ribosomes, and small enigmatic genomes across a large radiation of phyla.</title>
        <authorList>
            <person name="Brown C.T."/>
            <person name="Hug L.A."/>
            <person name="Thomas B.C."/>
            <person name="Sharon I."/>
            <person name="Castelle C.J."/>
            <person name="Singh A."/>
            <person name="Wilkins M.J."/>
            <person name="Williams K.H."/>
            <person name="Banfield J.F."/>
        </authorList>
    </citation>
    <scope>NUCLEOTIDE SEQUENCE [LARGE SCALE GENOMIC DNA]</scope>
</reference>
<dbReference type="SMART" id="SM00954">
    <property type="entry name" value="RelA_SpoT"/>
    <property type="match status" value="1"/>
</dbReference>
<dbReference type="InterPro" id="IPR003607">
    <property type="entry name" value="HD/PDEase_dom"/>
</dbReference>
<dbReference type="SUPFAM" id="SSF81271">
    <property type="entry name" value="TGS-like"/>
    <property type="match status" value="1"/>
</dbReference>
<feature type="domain" description="TGS" evidence="4">
    <location>
        <begin position="381"/>
        <end position="442"/>
    </location>
</feature>
<dbReference type="InterPro" id="IPR012676">
    <property type="entry name" value="TGS-like"/>
</dbReference>
<feature type="domain" description="HD" evidence="3">
    <location>
        <begin position="44"/>
        <end position="142"/>
    </location>
</feature>
<dbReference type="CDD" id="cd05399">
    <property type="entry name" value="NT_Rel-Spo_like"/>
    <property type="match status" value="1"/>
</dbReference>
<dbReference type="Proteomes" id="UP000034048">
    <property type="component" value="Unassembled WGS sequence"/>
</dbReference>
<dbReference type="Pfam" id="PF04607">
    <property type="entry name" value="RelA_SpoT"/>
    <property type="match status" value="1"/>
</dbReference>
<comment type="similarity">
    <text evidence="2">Belongs to the relA/spoT family.</text>
</comment>